<keyword evidence="1" id="KW-0812">Transmembrane</keyword>
<dbReference type="EMBL" id="DTBD01000054">
    <property type="protein sequence ID" value="HGQ64795.1"/>
    <property type="molecule type" value="Genomic_DNA"/>
</dbReference>
<gene>
    <name evidence="3" type="ORF">ENU08_06080</name>
    <name evidence="2" type="ORF">ENU41_03645</name>
</gene>
<comment type="caution">
    <text evidence="3">The sequence shown here is derived from an EMBL/GenBank/DDBJ whole genome shotgun (WGS) entry which is preliminary data.</text>
</comment>
<name>A0A7C4JKK3_9CREN</name>
<keyword evidence="1" id="KW-1133">Transmembrane helix</keyword>
<keyword evidence="1" id="KW-0472">Membrane</keyword>
<evidence type="ECO:0000313" key="2">
    <source>
        <dbReference type="EMBL" id="HGQ35756.1"/>
    </source>
</evidence>
<protein>
    <submittedName>
        <fullName evidence="3">DUF4350 domain-containing protein</fullName>
    </submittedName>
</protein>
<proteinExistence type="predicted"/>
<dbReference type="EMBL" id="DTCK01000020">
    <property type="protein sequence ID" value="HGQ35756.1"/>
    <property type="molecule type" value="Genomic_DNA"/>
</dbReference>
<dbReference type="AlphaFoldDB" id="A0A7C4JKK3"/>
<reference evidence="3" key="1">
    <citation type="journal article" date="2020" name="mSystems">
        <title>Genome- and Community-Level Interaction Insights into Carbon Utilization and Element Cycling Functions of Hydrothermarchaeota in Hydrothermal Sediment.</title>
        <authorList>
            <person name="Zhou Z."/>
            <person name="Liu Y."/>
            <person name="Xu W."/>
            <person name="Pan J."/>
            <person name="Luo Z.H."/>
            <person name="Li M."/>
        </authorList>
    </citation>
    <scope>NUCLEOTIDE SEQUENCE [LARGE SCALE GENOMIC DNA]</scope>
    <source>
        <strain evidence="3">SpSt-637</strain>
        <strain evidence="2">SpSt-667</strain>
    </source>
</reference>
<accession>A0A7C4JKK3</accession>
<organism evidence="3">
    <name type="scientific">Ignisphaera aggregans</name>
    <dbReference type="NCBI Taxonomy" id="334771"/>
    <lineage>
        <taxon>Archaea</taxon>
        <taxon>Thermoproteota</taxon>
        <taxon>Thermoprotei</taxon>
        <taxon>Desulfurococcales</taxon>
        <taxon>Desulfurococcaceae</taxon>
        <taxon>Ignisphaera</taxon>
    </lineage>
</organism>
<feature type="transmembrane region" description="Helical" evidence="1">
    <location>
        <begin position="268"/>
        <end position="287"/>
    </location>
</feature>
<feature type="transmembrane region" description="Helical" evidence="1">
    <location>
        <begin position="240"/>
        <end position="262"/>
    </location>
</feature>
<evidence type="ECO:0000256" key="1">
    <source>
        <dbReference type="SAM" id="Phobius"/>
    </source>
</evidence>
<evidence type="ECO:0000313" key="3">
    <source>
        <dbReference type="EMBL" id="HGQ64795.1"/>
    </source>
</evidence>
<sequence length="332" mass="36671">MAKASSALFILIILVALIMLSQSATVVWRTLEKDPPSVFNYGPGGVSYFYADAIIRAGDVNVIYDLSELRSYNPQKYVLILLSPDIPLSDKEVDSVLSWVEIGGTAIVGDEVNTTFLLTSKLGFQQTYRLPALLTSQCYLANGSIIEVLLNVFVIYAPVNASVPFQPICVNEYGPMVYNIVYGRGRIYLMGDSSVVINEIFVKAPASFNNNTAFVYGLVGDKSIVVYEGSRIYGYAELRALSTGFTLLFSFIGMVFSNIMNLGLVPRTIFLLVLTLLSTALVMAKFGTPRSLRKIFKSEQKGVDEKKMFDLSKLLKDISLGVKTWVESMKTK</sequence>